<dbReference type="RefSeq" id="WP_255855231.1">
    <property type="nucleotide sequence ID" value="NZ_CP073347.1"/>
</dbReference>
<dbReference type="Gene3D" id="3.30.390.10">
    <property type="entry name" value="Enolase-like, N-terminal domain"/>
    <property type="match status" value="1"/>
</dbReference>
<evidence type="ECO:0000313" key="2">
    <source>
        <dbReference type="EMBL" id="UTW13068.1"/>
    </source>
</evidence>
<dbReference type="SFLD" id="SFLDS00001">
    <property type="entry name" value="Enolase"/>
    <property type="match status" value="1"/>
</dbReference>
<dbReference type="InterPro" id="IPR034593">
    <property type="entry name" value="DgoD-like"/>
</dbReference>
<sequence length="377" mass="40492">MKISKISVYQVSLPFARGAYRLSGGRSFEALDSTVVEIETDAGLTGWGETCPFGISYLPGFAAGARAGIAELAPVLIGEDPRKLGNINRLMDKTLKGQFYLKSALDLACWDILGKATGMPVYDLLGGMATPRMPIVASVSDTPTAAEMIADIEHFRARGYSHYSAKASGDPDKDISQFRAVAQVIQPGEVLMVDANTGWKQHAALRVMRALREFDLYIESPCASYEETLSVRRQTDHPMILDEVMQGLDIVLRASRDDAADVMNLKVSKVGGLTKARLIKELCVEMGIALTIQDTGGGAFAQAAIAHLAHATPTELLLNVWDCTEMSDVTFGDEGVQVENGYMRASGKPGLGVEPRMAVLGEPVAVYGADHQVSAGH</sequence>
<dbReference type="InterPro" id="IPR013342">
    <property type="entry name" value="Mandelate_racemase_C"/>
</dbReference>
<dbReference type="InterPro" id="IPR029017">
    <property type="entry name" value="Enolase-like_N"/>
</dbReference>
<dbReference type="PANTHER" id="PTHR48080">
    <property type="entry name" value="D-GALACTONATE DEHYDRATASE-RELATED"/>
    <property type="match status" value="1"/>
</dbReference>
<reference evidence="2" key="1">
    <citation type="submission" date="2021-04" db="EMBL/GenBank/DDBJ databases">
        <title>Oceanospirillales bacteria with DddD are important DMSP degraders in coastal seawater.</title>
        <authorList>
            <person name="Liu J."/>
        </authorList>
    </citation>
    <scope>NUCLEOTIDE SEQUENCE</scope>
    <source>
        <strain evidence="2">D13-1</strain>
    </source>
</reference>
<dbReference type="SMART" id="SM00922">
    <property type="entry name" value="MR_MLE"/>
    <property type="match status" value="1"/>
</dbReference>
<dbReference type="InterPro" id="IPR029065">
    <property type="entry name" value="Enolase_C-like"/>
</dbReference>
<keyword evidence="3" id="KW-1185">Reference proteome</keyword>
<dbReference type="CDD" id="cd03316">
    <property type="entry name" value="MR_like"/>
    <property type="match status" value="1"/>
</dbReference>
<protein>
    <submittedName>
        <fullName evidence="2">Mandelate racemase/muconate lactonizing enzyme family protein</fullName>
    </submittedName>
</protein>
<dbReference type="Pfam" id="PF02746">
    <property type="entry name" value="MR_MLE_N"/>
    <property type="match status" value="1"/>
</dbReference>
<dbReference type="Proteomes" id="UP001058461">
    <property type="component" value="Chromosome"/>
</dbReference>
<dbReference type="InterPro" id="IPR036849">
    <property type="entry name" value="Enolase-like_C_sf"/>
</dbReference>
<gene>
    <name evidence="2" type="ORF">KDW95_05240</name>
</gene>
<organism evidence="2 3">
    <name type="scientific">Marinobacterium rhizophilum</name>
    <dbReference type="NCBI Taxonomy" id="420402"/>
    <lineage>
        <taxon>Bacteria</taxon>
        <taxon>Pseudomonadati</taxon>
        <taxon>Pseudomonadota</taxon>
        <taxon>Gammaproteobacteria</taxon>
        <taxon>Oceanospirillales</taxon>
        <taxon>Oceanospirillaceae</taxon>
        <taxon>Marinobacterium</taxon>
    </lineage>
</organism>
<accession>A0ABY5HNB8</accession>
<evidence type="ECO:0000313" key="3">
    <source>
        <dbReference type="Proteomes" id="UP001058461"/>
    </source>
</evidence>
<dbReference type="Pfam" id="PF13378">
    <property type="entry name" value="MR_MLE_C"/>
    <property type="match status" value="1"/>
</dbReference>
<dbReference type="SFLD" id="SFLDG00180">
    <property type="entry name" value="muconate_cycloisomerase"/>
    <property type="match status" value="1"/>
</dbReference>
<feature type="domain" description="Mandelate racemase/muconate lactonizing enzyme C-terminal" evidence="1">
    <location>
        <begin position="145"/>
        <end position="238"/>
    </location>
</feature>
<dbReference type="InterPro" id="IPR013341">
    <property type="entry name" value="Mandelate_racemase_N_dom"/>
</dbReference>
<dbReference type="Gene3D" id="3.20.20.120">
    <property type="entry name" value="Enolase-like C-terminal domain"/>
    <property type="match status" value="1"/>
</dbReference>
<proteinExistence type="predicted"/>
<dbReference type="EMBL" id="CP073347">
    <property type="protein sequence ID" value="UTW13068.1"/>
    <property type="molecule type" value="Genomic_DNA"/>
</dbReference>
<name>A0ABY5HNB8_9GAMM</name>
<dbReference type="SUPFAM" id="SSF51604">
    <property type="entry name" value="Enolase C-terminal domain-like"/>
    <property type="match status" value="1"/>
</dbReference>
<dbReference type="SUPFAM" id="SSF54826">
    <property type="entry name" value="Enolase N-terminal domain-like"/>
    <property type="match status" value="1"/>
</dbReference>
<evidence type="ECO:0000259" key="1">
    <source>
        <dbReference type="SMART" id="SM00922"/>
    </source>
</evidence>